<reference evidence="2 3" key="1">
    <citation type="submission" date="2017-03" db="EMBL/GenBank/DDBJ databases">
        <title>Lifting the veil on microbial sulfur biogeochemistry in mining wastewaters.</title>
        <authorList>
            <person name="Kantor R.S."/>
            <person name="Colenbrander Nelson T."/>
            <person name="Marshall S."/>
            <person name="Bennett D."/>
            <person name="Apte S."/>
            <person name="Camacho D."/>
            <person name="Thomas B.C."/>
            <person name="Warren L.A."/>
            <person name="Banfield J.F."/>
        </authorList>
    </citation>
    <scope>NUCLEOTIDE SEQUENCE [LARGE SCALE GENOMIC DNA]</scope>
    <source>
        <strain evidence="2">32-67-7</strain>
    </source>
</reference>
<keyword evidence="2" id="KW-0808">Transferase</keyword>
<dbReference type="SUPFAM" id="SSF53756">
    <property type="entry name" value="UDP-Glycosyltransferase/glycogen phosphorylase"/>
    <property type="match status" value="1"/>
</dbReference>
<dbReference type="InterPro" id="IPR050194">
    <property type="entry name" value="Glycosyltransferase_grp1"/>
</dbReference>
<dbReference type="CDD" id="cd03814">
    <property type="entry name" value="GT4-like"/>
    <property type="match status" value="1"/>
</dbReference>
<gene>
    <name evidence="2" type="ORF">B7Z12_06620</name>
</gene>
<proteinExistence type="predicted"/>
<dbReference type="Gene3D" id="3.40.50.2000">
    <property type="entry name" value="Glycogen Phosphorylase B"/>
    <property type="match status" value="2"/>
</dbReference>
<comment type="caution">
    <text evidence="2">The sequence shown here is derived from an EMBL/GenBank/DDBJ whole genome shotgun (WGS) entry which is preliminary data.</text>
</comment>
<protein>
    <submittedName>
        <fullName evidence="2">Glycosyl transferase family 1</fullName>
    </submittedName>
</protein>
<dbReference type="Pfam" id="PF13439">
    <property type="entry name" value="Glyco_transf_4"/>
    <property type="match status" value="1"/>
</dbReference>
<dbReference type="PANTHER" id="PTHR45947">
    <property type="entry name" value="SULFOQUINOVOSYL TRANSFERASE SQD2"/>
    <property type="match status" value="1"/>
</dbReference>
<dbReference type="PANTHER" id="PTHR45947:SF3">
    <property type="entry name" value="SULFOQUINOVOSYL TRANSFERASE SQD2"/>
    <property type="match status" value="1"/>
</dbReference>
<dbReference type="InterPro" id="IPR028098">
    <property type="entry name" value="Glyco_trans_4-like_N"/>
</dbReference>
<evidence type="ECO:0000313" key="3">
    <source>
        <dbReference type="Proteomes" id="UP000215616"/>
    </source>
</evidence>
<evidence type="ECO:0000313" key="2">
    <source>
        <dbReference type="EMBL" id="OYX04425.1"/>
    </source>
</evidence>
<evidence type="ECO:0000259" key="1">
    <source>
        <dbReference type="Pfam" id="PF13439"/>
    </source>
</evidence>
<dbReference type="EMBL" id="NCDQ01000078">
    <property type="protein sequence ID" value="OYX04425.1"/>
    <property type="molecule type" value="Genomic_DNA"/>
</dbReference>
<accession>A0A258D8Y9</accession>
<name>A0A258D8Y9_CAUVI</name>
<organism evidence="2 3">
    <name type="scientific">Caulobacter vibrioides</name>
    <name type="common">Caulobacter crescentus</name>
    <dbReference type="NCBI Taxonomy" id="155892"/>
    <lineage>
        <taxon>Bacteria</taxon>
        <taxon>Pseudomonadati</taxon>
        <taxon>Pseudomonadota</taxon>
        <taxon>Alphaproteobacteria</taxon>
        <taxon>Caulobacterales</taxon>
        <taxon>Caulobacteraceae</taxon>
        <taxon>Caulobacter</taxon>
    </lineage>
</organism>
<feature type="domain" description="Glycosyltransferase subfamily 4-like N-terminal" evidence="1">
    <location>
        <begin position="15"/>
        <end position="185"/>
    </location>
</feature>
<dbReference type="GO" id="GO:0016757">
    <property type="term" value="F:glycosyltransferase activity"/>
    <property type="evidence" value="ECO:0007669"/>
    <property type="project" value="TreeGrafter"/>
</dbReference>
<dbReference type="Pfam" id="PF13692">
    <property type="entry name" value="Glyco_trans_1_4"/>
    <property type="match status" value="1"/>
</dbReference>
<dbReference type="Proteomes" id="UP000215616">
    <property type="component" value="Unassembled WGS sequence"/>
</dbReference>
<sequence length="403" mass="44269">MRIVDVAEFYSPTGGGVRTYIDRKFEVAAKLGHELFVIAPGPEDRFEPRPSGGVFWVRAPRLPFDANYYMFWDAAPVHKHLDALAPDLVEASSPWRGAWVVARWRGRAARSMFMHADPVAIYPQRWFGPMAGPERIDQWFEWFWRYLRSLRRHFDSTVAGGHWLAQRFEQHGLGPVAGIPLGIDRAAFSPSFRDEALRARLLAACGMPHDAKLALAVGRFHPEKRWPMVIEATVKASKTIPIGLVVVGDGIDRVRVRRAAAGQPNVHLIPPIRDRPLLAAHLASADVLVHGCDSETFGLLPAEAMASGLPLVGPDRGGFADLAQPASAEIYRSGDPDAATAALLRLFARDPGPLRAAALEAAGRVRHDIDHFAELFDHYQTIVKQASPPRITVATPAAGGARP</sequence>
<dbReference type="AlphaFoldDB" id="A0A258D8Y9"/>